<keyword evidence="2" id="KW-1185">Reference proteome</keyword>
<evidence type="ECO:0000313" key="2">
    <source>
        <dbReference type="Proteomes" id="UP000618591"/>
    </source>
</evidence>
<sequence>MQAQIISLFLSAIVIGSPIEPPTAIETDLPQIQTVDTTNFVFRASHIRAKGDGFRIESSLCRKPNRSVMSASRAQIEQLSANGDVISTIYAYLPRVSQREDQRCSSFAAMLKRNDQPTVQVRVCLAQRGKPCRMSR</sequence>
<name>A0ABQ1H9F9_9SPHN</name>
<organism evidence="1 2">
    <name type="scientific">Sphingomonas psychrolutea</name>
    <dbReference type="NCBI Taxonomy" id="1259676"/>
    <lineage>
        <taxon>Bacteria</taxon>
        <taxon>Pseudomonadati</taxon>
        <taxon>Pseudomonadota</taxon>
        <taxon>Alphaproteobacteria</taxon>
        <taxon>Sphingomonadales</taxon>
        <taxon>Sphingomonadaceae</taxon>
        <taxon>Sphingomonas</taxon>
    </lineage>
</organism>
<accession>A0ABQ1H9F9</accession>
<proteinExistence type="predicted"/>
<protein>
    <recommendedName>
        <fullName evidence="3">UrcA family protein</fullName>
    </recommendedName>
</protein>
<evidence type="ECO:0008006" key="3">
    <source>
        <dbReference type="Google" id="ProtNLM"/>
    </source>
</evidence>
<dbReference type="EMBL" id="BMDW01000042">
    <property type="protein sequence ID" value="GGA62368.1"/>
    <property type="molecule type" value="Genomic_DNA"/>
</dbReference>
<comment type="caution">
    <text evidence="1">The sequence shown here is derived from an EMBL/GenBank/DDBJ whole genome shotgun (WGS) entry which is preliminary data.</text>
</comment>
<evidence type="ECO:0000313" key="1">
    <source>
        <dbReference type="EMBL" id="GGA62368.1"/>
    </source>
</evidence>
<reference evidence="2" key="1">
    <citation type="journal article" date="2019" name="Int. J. Syst. Evol. Microbiol.">
        <title>The Global Catalogue of Microorganisms (GCM) 10K type strain sequencing project: providing services to taxonomists for standard genome sequencing and annotation.</title>
        <authorList>
            <consortium name="The Broad Institute Genomics Platform"/>
            <consortium name="The Broad Institute Genome Sequencing Center for Infectious Disease"/>
            <person name="Wu L."/>
            <person name="Ma J."/>
        </authorList>
    </citation>
    <scope>NUCLEOTIDE SEQUENCE [LARGE SCALE GENOMIC DNA]</scope>
    <source>
        <strain evidence="2">CGMCC 1.10106</strain>
    </source>
</reference>
<gene>
    <name evidence="1" type="ORF">GCM10011395_35720</name>
</gene>
<dbReference type="Proteomes" id="UP000618591">
    <property type="component" value="Unassembled WGS sequence"/>
</dbReference>
<dbReference type="RefSeq" id="WP_188449921.1">
    <property type="nucleotide sequence ID" value="NZ_BMDW01000042.1"/>
</dbReference>